<dbReference type="InParanoid" id="A0A1Z5RAG9"/>
<gene>
    <name evidence="2" type="ORF">SORBI_3007G167950</name>
</gene>
<reference evidence="2 3" key="1">
    <citation type="journal article" date="2009" name="Nature">
        <title>The Sorghum bicolor genome and the diversification of grasses.</title>
        <authorList>
            <person name="Paterson A.H."/>
            <person name="Bowers J.E."/>
            <person name="Bruggmann R."/>
            <person name="Dubchak I."/>
            <person name="Grimwood J."/>
            <person name="Gundlach H."/>
            <person name="Haberer G."/>
            <person name="Hellsten U."/>
            <person name="Mitros T."/>
            <person name="Poliakov A."/>
            <person name="Schmutz J."/>
            <person name="Spannagl M."/>
            <person name="Tang H."/>
            <person name="Wang X."/>
            <person name="Wicker T."/>
            <person name="Bharti A.K."/>
            <person name="Chapman J."/>
            <person name="Feltus F.A."/>
            <person name="Gowik U."/>
            <person name="Grigoriev I.V."/>
            <person name="Lyons E."/>
            <person name="Maher C.A."/>
            <person name="Martis M."/>
            <person name="Narechania A."/>
            <person name="Otillar R.P."/>
            <person name="Penning B.W."/>
            <person name="Salamov A.A."/>
            <person name="Wang Y."/>
            <person name="Zhang L."/>
            <person name="Carpita N.C."/>
            <person name="Freeling M."/>
            <person name="Gingle A.R."/>
            <person name="Hash C.T."/>
            <person name="Keller B."/>
            <person name="Klein P."/>
            <person name="Kresovich S."/>
            <person name="McCann M.C."/>
            <person name="Ming R."/>
            <person name="Peterson D.G."/>
            <person name="Mehboob-ur-Rahman"/>
            <person name="Ware D."/>
            <person name="Westhoff P."/>
            <person name="Mayer K.F."/>
            <person name="Messing J."/>
            <person name="Rokhsar D.S."/>
        </authorList>
    </citation>
    <scope>NUCLEOTIDE SEQUENCE [LARGE SCALE GENOMIC DNA]</scope>
    <source>
        <strain evidence="3">cv. BTx623</strain>
    </source>
</reference>
<sequence length="69" mass="8019">MPPVVPRSDRIVRRTAMPPPTTAPATPTLYDAAKIWRDNVRPHWERHLQMRDQVQMHEVHSLLNQEGSV</sequence>
<dbReference type="EMBL" id="CM000766">
    <property type="protein sequence ID" value="OQU80707.1"/>
    <property type="molecule type" value="Genomic_DNA"/>
</dbReference>
<protein>
    <submittedName>
        <fullName evidence="2">Uncharacterized protein</fullName>
    </submittedName>
</protein>
<reference evidence="3" key="2">
    <citation type="journal article" date="2018" name="Plant J.">
        <title>The Sorghum bicolor reference genome: improved assembly, gene annotations, a transcriptome atlas, and signatures of genome organization.</title>
        <authorList>
            <person name="McCormick R.F."/>
            <person name="Truong S.K."/>
            <person name="Sreedasyam A."/>
            <person name="Jenkins J."/>
            <person name="Shu S."/>
            <person name="Sims D."/>
            <person name="Kennedy M."/>
            <person name="Amirebrahimi M."/>
            <person name="Weers B.D."/>
            <person name="McKinley B."/>
            <person name="Mattison A."/>
            <person name="Morishige D.T."/>
            <person name="Grimwood J."/>
            <person name="Schmutz J."/>
            <person name="Mullet J.E."/>
        </authorList>
    </citation>
    <scope>NUCLEOTIDE SEQUENCE [LARGE SCALE GENOMIC DNA]</scope>
    <source>
        <strain evidence="3">cv. BTx623</strain>
    </source>
</reference>
<evidence type="ECO:0000256" key="1">
    <source>
        <dbReference type="SAM" id="MobiDB-lite"/>
    </source>
</evidence>
<accession>A0A1Z5RAG9</accession>
<proteinExistence type="predicted"/>
<feature type="region of interest" description="Disordered" evidence="1">
    <location>
        <begin position="1"/>
        <end position="26"/>
    </location>
</feature>
<evidence type="ECO:0000313" key="3">
    <source>
        <dbReference type="Proteomes" id="UP000000768"/>
    </source>
</evidence>
<name>A0A1Z5RAG9_SORBI</name>
<dbReference type="Proteomes" id="UP000000768">
    <property type="component" value="Chromosome 7"/>
</dbReference>
<evidence type="ECO:0000313" key="2">
    <source>
        <dbReference type="EMBL" id="OQU80707.1"/>
    </source>
</evidence>
<organism evidence="2 3">
    <name type="scientific">Sorghum bicolor</name>
    <name type="common">Sorghum</name>
    <name type="synonym">Sorghum vulgare</name>
    <dbReference type="NCBI Taxonomy" id="4558"/>
    <lineage>
        <taxon>Eukaryota</taxon>
        <taxon>Viridiplantae</taxon>
        <taxon>Streptophyta</taxon>
        <taxon>Embryophyta</taxon>
        <taxon>Tracheophyta</taxon>
        <taxon>Spermatophyta</taxon>
        <taxon>Magnoliopsida</taxon>
        <taxon>Liliopsida</taxon>
        <taxon>Poales</taxon>
        <taxon>Poaceae</taxon>
        <taxon>PACMAD clade</taxon>
        <taxon>Panicoideae</taxon>
        <taxon>Andropogonodae</taxon>
        <taxon>Andropogoneae</taxon>
        <taxon>Sorghinae</taxon>
        <taxon>Sorghum</taxon>
    </lineage>
</organism>
<dbReference type="AlphaFoldDB" id="A0A1Z5RAG9"/>
<dbReference type="Gramene" id="OQU80707">
    <property type="protein sequence ID" value="OQU80707"/>
    <property type="gene ID" value="SORBI_3007G167950"/>
</dbReference>
<keyword evidence="3" id="KW-1185">Reference proteome</keyword>